<name>A0A7Y8D2L1_PSEPU</name>
<comment type="caution">
    <text evidence="1">The sequence shown here is derived from an EMBL/GenBank/DDBJ whole genome shotgun (WGS) entry which is preliminary data.</text>
</comment>
<dbReference type="InterPro" id="IPR053161">
    <property type="entry name" value="Ulvan_degrading_GH"/>
</dbReference>
<dbReference type="Proteomes" id="UP000542695">
    <property type="component" value="Unassembled WGS sequence"/>
</dbReference>
<evidence type="ECO:0000313" key="1">
    <source>
        <dbReference type="EMBL" id="NWC81709.1"/>
    </source>
</evidence>
<protein>
    <recommendedName>
        <fullName evidence="3">Glycoside hydrolase</fullName>
    </recommendedName>
</protein>
<gene>
    <name evidence="1" type="ORF">HX798_15635</name>
</gene>
<sequence>MRYWVPLGAVDASAIKHDITRIAQAGFGGIEINSVAADGSLPADNAYASSQWANAIKAALEQAKQNGITVDLAISPSYPAAVPANLIGEGSSQEMVYTSLESSGPVDTQLAHPKGGANKLRVIGASAAKLASSDPTVLDKRTLVDITETIVDGKMKWTPPSEGRWQIIISWTRVTEHTIPGAAPEPYQAIDHFSTAGTDALIAHWKSAIQPVLAGADGGDVFEDSLHLKGYIVWTPNLLEEFEKRRGYDVRPYLPVIGIGHLNDFFHTIFTKTTVTPDTRADFEFADGSGAAIRADYYQTLTELYSEYHLAPLKGYFNSIGWRYRVQAAYGQSIEAASPLKYVDVPETESFQLNDDVDGYRTQAGAAHVLNRSVYSAECCATPGVALKTTWNDALRHIGGLFAGGVNQIVLHGYSQTTRQDGDKPRWMPFGGIFSEDYGQLPTWDQAAAFTQYVARQQSLLRWGKPAMDVAILRHSYWDTGHAQASPADDYWKDPQLGLAGYRYEYLSPNVLSWPEAGVAAGRLAPATSAYRALVVMPGTPLTTPTLEQLVSAGAAGLAIVLVDDSASASAPANENNGLYKTLVNSPKVYRAKDLASVPDALAKAGIAPTVTSTTPNPLQSVMRSGTDSRYLWLRNPTDKNQHQTLKVNGACARQIDLHTGASKPLAKVIDDAKQLTLTVDFAPHDVIALRIADRSDDCLKIR</sequence>
<dbReference type="PANTHER" id="PTHR36848:SF2">
    <property type="entry name" value="SECRETED PROTEIN"/>
    <property type="match status" value="1"/>
</dbReference>
<dbReference type="Pfam" id="PF17132">
    <property type="entry name" value="Glyco_hydro_106"/>
    <property type="match status" value="1"/>
</dbReference>
<organism evidence="1 2">
    <name type="scientific">Pseudomonas putida</name>
    <name type="common">Arthrobacter siderocapsulatus</name>
    <dbReference type="NCBI Taxonomy" id="303"/>
    <lineage>
        <taxon>Bacteria</taxon>
        <taxon>Pseudomonadati</taxon>
        <taxon>Pseudomonadota</taxon>
        <taxon>Gammaproteobacteria</taxon>
        <taxon>Pseudomonadales</taxon>
        <taxon>Pseudomonadaceae</taxon>
        <taxon>Pseudomonas</taxon>
    </lineage>
</organism>
<reference evidence="1 2" key="1">
    <citation type="submission" date="2020-04" db="EMBL/GenBank/DDBJ databases">
        <title>Molecular characterization of pseudomonads from Agaricus bisporus reveal novel blotch 2 pathogens in Western Europe.</title>
        <authorList>
            <person name="Taparia T."/>
            <person name="Krijger M."/>
            <person name="Haynes E."/>
            <person name="Elpinstone J.G."/>
            <person name="Noble R."/>
            <person name="Van Der Wolf J."/>
        </authorList>
    </citation>
    <scope>NUCLEOTIDE SEQUENCE [LARGE SCALE GENOMIC DNA]</scope>
    <source>
        <strain evidence="1 2">P7765</strain>
    </source>
</reference>
<evidence type="ECO:0000313" key="2">
    <source>
        <dbReference type="Proteomes" id="UP000542695"/>
    </source>
</evidence>
<dbReference type="EMBL" id="JACARV010000042">
    <property type="protein sequence ID" value="NWC81709.1"/>
    <property type="molecule type" value="Genomic_DNA"/>
</dbReference>
<dbReference type="PANTHER" id="PTHR36848">
    <property type="entry name" value="DNA-BINDING PROTEIN (PUTATIVE SECRETED PROTEIN)-RELATED"/>
    <property type="match status" value="1"/>
</dbReference>
<dbReference type="AlphaFoldDB" id="A0A7Y8D2L1"/>
<dbReference type="RefSeq" id="WP_161871913.1">
    <property type="nucleotide sequence ID" value="NZ_JACARV010000042.1"/>
</dbReference>
<accession>A0A7Y8D2L1</accession>
<evidence type="ECO:0008006" key="3">
    <source>
        <dbReference type="Google" id="ProtNLM"/>
    </source>
</evidence>
<proteinExistence type="predicted"/>